<protein>
    <submittedName>
        <fullName evidence="1">Uncharacterized protein</fullName>
    </submittedName>
</protein>
<dbReference type="Proteomes" id="UP000245119">
    <property type="component" value="Linkage Group LG11"/>
</dbReference>
<comment type="caution">
    <text evidence="1">The sequence shown here is derived from an EMBL/GenBank/DDBJ whole genome shotgun (WGS) entry which is preliminary data.</text>
</comment>
<gene>
    <name evidence="1" type="ORF">C0Q70_17667</name>
</gene>
<evidence type="ECO:0000313" key="2">
    <source>
        <dbReference type="Proteomes" id="UP000245119"/>
    </source>
</evidence>
<accession>A0A2T7NL26</accession>
<dbReference type="OrthoDB" id="6077476at2759"/>
<name>A0A2T7NL26_POMCA</name>
<keyword evidence="2" id="KW-1185">Reference proteome</keyword>
<dbReference type="EMBL" id="PZQS01000011">
    <property type="protein sequence ID" value="PVD21865.1"/>
    <property type="molecule type" value="Genomic_DNA"/>
</dbReference>
<evidence type="ECO:0000313" key="1">
    <source>
        <dbReference type="EMBL" id="PVD21865.1"/>
    </source>
</evidence>
<reference evidence="1 2" key="1">
    <citation type="submission" date="2018-04" db="EMBL/GenBank/DDBJ databases">
        <title>The genome of golden apple snail Pomacea canaliculata provides insight into stress tolerance and invasive adaptation.</title>
        <authorList>
            <person name="Liu C."/>
            <person name="Liu B."/>
            <person name="Ren Y."/>
            <person name="Zhang Y."/>
            <person name="Wang H."/>
            <person name="Li S."/>
            <person name="Jiang F."/>
            <person name="Yin L."/>
            <person name="Zhang G."/>
            <person name="Qian W."/>
            <person name="Fan W."/>
        </authorList>
    </citation>
    <scope>NUCLEOTIDE SEQUENCE [LARGE SCALE GENOMIC DNA]</scope>
    <source>
        <strain evidence="1">SZHN2017</strain>
        <tissue evidence="1">Muscle</tissue>
    </source>
</reference>
<organism evidence="1 2">
    <name type="scientific">Pomacea canaliculata</name>
    <name type="common">Golden apple snail</name>
    <dbReference type="NCBI Taxonomy" id="400727"/>
    <lineage>
        <taxon>Eukaryota</taxon>
        <taxon>Metazoa</taxon>
        <taxon>Spiralia</taxon>
        <taxon>Lophotrochozoa</taxon>
        <taxon>Mollusca</taxon>
        <taxon>Gastropoda</taxon>
        <taxon>Caenogastropoda</taxon>
        <taxon>Architaenioglossa</taxon>
        <taxon>Ampullarioidea</taxon>
        <taxon>Ampullariidae</taxon>
        <taxon>Pomacea</taxon>
    </lineage>
</organism>
<proteinExistence type="predicted"/>
<sequence>MSLLLLKTRDLSWQDHTVNTEAMLTPARCGLLLNKHKALNAKCAAAQHVYDRQREQCLKDFRTSRRLLDRQRQRLLRAKREAYASSLLHSPHQPLSATSEPSIASGQLGIRRALGDRSVSAPGSLQHCPKQGTRSRIKGTQPRLQFLSNAFLTDGDSEAEASISSEGDSVSTGGDATLEQLQSGVADMLSAPVRRASRVQCWGAGADGARRSLGVKFTERSVNSQTADTSNDKDDDQPRLTLDARVRAFIADVRTFNARPPDDLWRRIGRDDEEDERRDISRNQATVEKPQKRQNHLSLWQVDGHASILAAFDGFCERGSPEELTRAMRLASRLKVNALSLHNQPIVTSMADFRTSRVYQSLVDSRD</sequence>
<dbReference type="AlphaFoldDB" id="A0A2T7NL26"/>